<accession>A0A371GMJ4</accession>
<gene>
    <name evidence="1" type="ORF">CR513_26448</name>
</gene>
<protein>
    <submittedName>
        <fullName evidence="1">Uncharacterized protein</fullName>
    </submittedName>
</protein>
<proteinExistence type="predicted"/>
<reference evidence="1" key="1">
    <citation type="submission" date="2018-05" db="EMBL/GenBank/DDBJ databases">
        <title>Draft genome of Mucuna pruriens seed.</title>
        <authorList>
            <person name="Nnadi N.E."/>
            <person name="Vos R."/>
            <person name="Hasami M.H."/>
            <person name="Devisetty U.K."/>
            <person name="Aguiy J.C."/>
        </authorList>
    </citation>
    <scope>NUCLEOTIDE SEQUENCE [LARGE SCALE GENOMIC DNA]</scope>
    <source>
        <strain evidence="1">JCA_2017</strain>
    </source>
</reference>
<feature type="non-terminal residue" evidence="1">
    <location>
        <position position="1"/>
    </location>
</feature>
<evidence type="ECO:0000313" key="1">
    <source>
        <dbReference type="EMBL" id="RDX91553.1"/>
    </source>
</evidence>
<organism evidence="1 2">
    <name type="scientific">Mucuna pruriens</name>
    <name type="common">Velvet bean</name>
    <name type="synonym">Dolichos pruriens</name>
    <dbReference type="NCBI Taxonomy" id="157652"/>
    <lineage>
        <taxon>Eukaryota</taxon>
        <taxon>Viridiplantae</taxon>
        <taxon>Streptophyta</taxon>
        <taxon>Embryophyta</taxon>
        <taxon>Tracheophyta</taxon>
        <taxon>Spermatophyta</taxon>
        <taxon>Magnoliopsida</taxon>
        <taxon>eudicotyledons</taxon>
        <taxon>Gunneridae</taxon>
        <taxon>Pentapetalae</taxon>
        <taxon>rosids</taxon>
        <taxon>fabids</taxon>
        <taxon>Fabales</taxon>
        <taxon>Fabaceae</taxon>
        <taxon>Papilionoideae</taxon>
        <taxon>50 kb inversion clade</taxon>
        <taxon>NPAAA clade</taxon>
        <taxon>indigoferoid/millettioid clade</taxon>
        <taxon>Phaseoleae</taxon>
        <taxon>Mucuna</taxon>
    </lineage>
</organism>
<name>A0A371GMJ4_MUCPR</name>
<dbReference type="OrthoDB" id="412581at2759"/>
<dbReference type="EMBL" id="QJKJ01005087">
    <property type="protein sequence ID" value="RDX91553.1"/>
    <property type="molecule type" value="Genomic_DNA"/>
</dbReference>
<dbReference type="Proteomes" id="UP000257109">
    <property type="component" value="Unassembled WGS sequence"/>
</dbReference>
<comment type="caution">
    <text evidence="1">The sequence shown here is derived from an EMBL/GenBank/DDBJ whole genome shotgun (WGS) entry which is preliminary data.</text>
</comment>
<sequence>MIIKNSCKILFDSKFNIKDLGSLRYFLCLKVAWSKDDSDNLVAKPTSTPHDPSLKIHIIDSTPYHDPSAYRKLIGDFLI</sequence>
<dbReference type="AlphaFoldDB" id="A0A371GMJ4"/>
<keyword evidence="2" id="KW-1185">Reference proteome</keyword>
<evidence type="ECO:0000313" key="2">
    <source>
        <dbReference type="Proteomes" id="UP000257109"/>
    </source>
</evidence>